<sequence length="44" mass="5326">MRQPENLMTWQRHHLFSGCRCCVKQPETPPQQYWKTRARLASKP</sequence>
<accession>C4GEW5</accession>
<dbReference type="STRING" id="629741.GCWU000324_00674"/>
<dbReference type="EMBL" id="ACJW02000002">
    <property type="protein sequence ID" value="EEP68770.1"/>
    <property type="molecule type" value="Genomic_DNA"/>
</dbReference>
<evidence type="ECO:0000313" key="1">
    <source>
        <dbReference type="EMBL" id="EEP68770.1"/>
    </source>
</evidence>
<reference evidence="1" key="1">
    <citation type="submission" date="2009-04" db="EMBL/GenBank/DDBJ databases">
        <authorList>
            <person name="Weinstock G."/>
            <person name="Sodergren E."/>
            <person name="Clifton S."/>
            <person name="Fulton L."/>
            <person name="Fulton B."/>
            <person name="Courtney L."/>
            <person name="Fronick C."/>
            <person name="Harrison M."/>
            <person name="Strong C."/>
            <person name="Farmer C."/>
            <person name="Delahaunty K."/>
            <person name="Markovic C."/>
            <person name="Hall O."/>
            <person name="Minx P."/>
            <person name="Tomlinson C."/>
            <person name="Mitreva M."/>
            <person name="Nelson J."/>
            <person name="Hou S."/>
            <person name="Wollam A."/>
            <person name="Pepin K.H."/>
            <person name="Johnson M."/>
            <person name="Bhonagiri V."/>
            <person name="Nash W.E."/>
            <person name="Warren W."/>
            <person name="Chinwalla A."/>
            <person name="Mardis E.R."/>
            <person name="Wilson R.K."/>
        </authorList>
    </citation>
    <scope>NUCLEOTIDE SEQUENCE [LARGE SCALE GENOMIC DNA]</scope>
    <source>
        <strain evidence="1">ATCC 51147</strain>
    </source>
</reference>
<gene>
    <name evidence="1" type="ORF">GCWU000324_00674</name>
</gene>
<comment type="caution">
    <text evidence="1">The sequence shown here is derived from an EMBL/GenBank/DDBJ whole genome shotgun (WGS) entry which is preliminary data.</text>
</comment>
<organism evidence="1 2">
    <name type="scientific">Kingella oralis ATCC 51147</name>
    <dbReference type="NCBI Taxonomy" id="629741"/>
    <lineage>
        <taxon>Bacteria</taxon>
        <taxon>Pseudomonadati</taxon>
        <taxon>Pseudomonadota</taxon>
        <taxon>Betaproteobacteria</taxon>
        <taxon>Neisseriales</taxon>
        <taxon>Neisseriaceae</taxon>
        <taxon>Kingella</taxon>
    </lineage>
</organism>
<dbReference type="AlphaFoldDB" id="C4GEW5"/>
<protein>
    <submittedName>
        <fullName evidence="1">Uncharacterized protein</fullName>
    </submittedName>
</protein>
<keyword evidence="2" id="KW-1185">Reference proteome</keyword>
<dbReference type="Proteomes" id="UP000003009">
    <property type="component" value="Unassembled WGS sequence"/>
</dbReference>
<proteinExistence type="predicted"/>
<evidence type="ECO:0000313" key="2">
    <source>
        <dbReference type="Proteomes" id="UP000003009"/>
    </source>
</evidence>
<dbReference type="HOGENOM" id="CLU_3217398_0_0_4"/>
<name>C4GEW5_9NEIS</name>